<evidence type="ECO:0000259" key="5">
    <source>
        <dbReference type="Pfam" id="PF10091"/>
    </source>
</evidence>
<evidence type="ECO:0000313" key="8">
    <source>
        <dbReference type="Proteomes" id="UP000198304"/>
    </source>
</evidence>
<dbReference type="SMART" id="SM01068">
    <property type="entry name" value="CBM_X"/>
    <property type="match status" value="2"/>
</dbReference>
<evidence type="ECO:0000256" key="1">
    <source>
        <dbReference type="ARBA" id="ARBA00022676"/>
    </source>
</evidence>
<evidence type="ECO:0000256" key="3">
    <source>
        <dbReference type="SAM" id="Phobius"/>
    </source>
</evidence>
<keyword evidence="3" id="KW-0472">Membrane</keyword>
<keyword evidence="3" id="KW-1133">Transmembrane helix</keyword>
<keyword evidence="8" id="KW-1185">Reference proteome</keyword>
<dbReference type="GO" id="GO:0005975">
    <property type="term" value="P:carbohydrate metabolic process"/>
    <property type="evidence" value="ECO:0007669"/>
    <property type="project" value="InterPro"/>
</dbReference>
<dbReference type="InterPro" id="IPR033432">
    <property type="entry name" value="GH94_catalytic"/>
</dbReference>
<feature type="transmembrane region" description="Helical" evidence="3">
    <location>
        <begin position="826"/>
        <end position="847"/>
    </location>
</feature>
<proteinExistence type="predicted"/>
<evidence type="ECO:0000259" key="6">
    <source>
        <dbReference type="Pfam" id="PF17167"/>
    </source>
</evidence>
<dbReference type="InterPro" id="IPR052047">
    <property type="entry name" value="GH94_Enzymes"/>
</dbReference>
<feature type="domain" description="Glycosyl hydrolase 94 supersandwich" evidence="4">
    <location>
        <begin position="2053"/>
        <end position="2321"/>
    </location>
</feature>
<dbReference type="PANTHER" id="PTHR37469:SF2">
    <property type="entry name" value="CELLOBIONIC ACID PHOSPHORYLASE"/>
    <property type="match status" value="1"/>
</dbReference>
<dbReference type="Gene3D" id="1.50.10.140">
    <property type="match status" value="2"/>
</dbReference>
<dbReference type="CDD" id="cd11753">
    <property type="entry name" value="GH94N_ChvB_NdvB_2_like"/>
    <property type="match status" value="1"/>
</dbReference>
<dbReference type="RefSeq" id="WP_089282156.1">
    <property type="nucleotide sequence ID" value="NZ_FZOJ01000005.1"/>
</dbReference>
<evidence type="ECO:0000256" key="2">
    <source>
        <dbReference type="ARBA" id="ARBA00022679"/>
    </source>
</evidence>
<feature type="transmembrane region" description="Helical" evidence="3">
    <location>
        <begin position="859"/>
        <end position="880"/>
    </location>
</feature>
<feature type="transmembrane region" description="Helical" evidence="3">
    <location>
        <begin position="803"/>
        <end position="820"/>
    </location>
</feature>
<dbReference type="InterPro" id="IPR019282">
    <property type="entry name" value="Glycoamylase-like_cons_dom"/>
</dbReference>
<gene>
    <name evidence="7" type="ORF">SAMN05446037_1005115</name>
</gene>
<dbReference type="CDD" id="cd11756">
    <property type="entry name" value="GH94N_ChvB_NdvB_1_like"/>
    <property type="match status" value="1"/>
</dbReference>
<dbReference type="PANTHER" id="PTHR37469">
    <property type="entry name" value="CELLOBIONIC ACID PHOSPHORYLASE-RELATED"/>
    <property type="match status" value="1"/>
</dbReference>
<dbReference type="EMBL" id="FZOJ01000005">
    <property type="protein sequence ID" value="SNS17499.1"/>
    <property type="molecule type" value="Genomic_DNA"/>
</dbReference>
<feature type="transmembrane region" description="Helical" evidence="3">
    <location>
        <begin position="930"/>
        <end position="947"/>
    </location>
</feature>
<dbReference type="InterPro" id="IPR037018">
    <property type="entry name" value="GH65_N"/>
</dbReference>
<dbReference type="SUPFAM" id="SSF48208">
    <property type="entry name" value="Six-hairpin glycosidases"/>
    <property type="match status" value="1"/>
</dbReference>
<dbReference type="Gene3D" id="2.70.98.40">
    <property type="entry name" value="Glycoside hydrolase, family 65, N-terminal domain"/>
    <property type="match status" value="2"/>
</dbReference>
<keyword evidence="3" id="KW-0812">Transmembrane</keyword>
<feature type="domain" description="Glycosyl hydrolase 94 supersandwich" evidence="4">
    <location>
        <begin position="1554"/>
        <end position="1830"/>
    </location>
</feature>
<dbReference type="InterPro" id="IPR010383">
    <property type="entry name" value="Glyco_hydrolase_94_b-supersand"/>
</dbReference>
<feature type="transmembrane region" description="Helical" evidence="3">
    <location>
        <begin position="428"/>
        <end position="452"/>
    </location>
</feature>
<dbReference type="InterPro" id="IPR037824">
    <property type="entry name" value="GH94N_2_NdvB"/>
</dbReference>
<feature type="transmembrane region" description="Helical" evidence="3">
    <location>
        <begin position="395"/>
        <end position="416"/>
    </location>
</feature>
<dbReference type="Proteomes" id="UP000198304">
    <property type="component" value="Unassembled WGS sequence"/>
</dbReference>
<reference evidence="7 8" key="1">
    <citation type="submission" date="2017-06" db="EMBL/GenBank/DDBJ databases">
        <authorList>
            <person name="Kim H.J."/>
            <person name="Triplett B.A."/>
        </authorList>
    </citation>
    <scope>NUCLEOTIDE SEQUENCE [LARGE SCALE GENOMIC DNA]</scope>
    <source>
        <strain evidence="7 8">SCA</strain>
    </source>
</reference>
<dbReference type="InterPro" id="IPR037820">
    <property type="entry name" value="GH94N_NdvB"/>
</dbReference>
<dbReference type="Gene3D" id="1.50.10.10">
    <property type="match status" value="1"/>
</dbReference>
<dbReference type="Pfam" id="PF10091">
    <property type="entry name" value="Glycoamylase"/>
    <property type="match status" value="1"/>
</dbReference>
<dbReference type="InterPro" id="IPR011013">
    <property type="entry name" value="Gal_mutarotase_sf_dom"/>
</dbReference>
<evidence type="ECO:0000313" key="7">
    <source>
        <dbReference type="EMBL" id="SNS17499.1"/>
    </source>
</evidence>
<dbReference type="Pfam" id="PF17167">
    <property type="entry name" value="Glyco_hydro_94"/>
    <property type="match status" value="1"/>
</dbReference>
<keyword evidence="2" id="KW-0808">Transferase</keyword>
<dbReference type="GO" id="GO:0030246">
    <property type="term" value="F:carbohydrate binding"/>
    <property type="evidence" value="ECO:0007669"/>
    <property type="project" value="InterPro"/>
</dbReference>
<dbReference type="SUPFAM" id="SSF74650">
    <property type="entry name" value="Galactose mutarotase-like"/>
    <property type="match status" value="2"/>
</dbReference>
<accession>A0A239CC05</accession>
<name>A0A239CC05_9FIRM</name>
<dbReference type="InterPro" id="IPR012341">
    <property type="entry name" value="6hp_glycosidase-like_sf"/>
</dbReference>
<feature type="domain" description="Glycoamylase-like" evidence="5">
    <location>
        <begin position="1302"/>
        <end position="1514"/>
    </location>
</feature>
<sequence length="2837" mass="326730">MLLNTNKGRKQDNRIIELKDVLLTPEELNQHAKEIAKNHTVYHDPGSLQHLIKRLDNNFETIASVYKSLNEAIKHRQDLSPASEWLLDNFYKVEEQLKEARQNLSKEKFLRLDTLNHGFLKGHPRAYGIALEFIAHTDGKLEEAQLINFIQSYQSQRVLTIAEIWSLSLMIRCALIENIKTICQRIHNNHKQWQKAEKAAALPEEEILRVVKKNIELDGRANFSYAEHLLRVLRREGTETGEIITYLEKKLKDYNTSIKDLVDEEHKEQAEAKISIGNSITSLNIVATIDWNNIFESLSIVEEVLKKDPSGIYSQLDFDSRDYYRNHIEKIAKKLKEPETRIARKAIECAKRAEGNHEEDRKKHVGYYLIDEGRKCLFEALDHLEIKDSFNNKPFSTYLAPVFIITVCIILAAITYGLRFIDRGTEGFLILIGLAVLIPASDIAVSLVNWLLTNLFPPTFLPRIEYRDGIPKEAATLVVVPTLLPNKNRAKEIIRQMEIFYLANKEENLFFALAGDYRDADQREQPEDKVIIEAGIAETKRLNEKYGKDIFYFFHRERRFCQKQKKWMGWERKRGALVELNELLLGGKGTSYSTVTGNISNLKDAKYVITIDADTQLPIDTAKKLIGIASHPLNKPIIDEKSGVVVEGYGLIQPRIGVNIESTNKSVFTKVFAGQGGIDSYTTANSDAYQDLFGTGIFTGKGIYDIEVFNKVLKDAIPEHTILSHDLLEGSYIRTGLATDFELIDSYPSKYSAHMMRLHRWVRGDWQLIRWLSSIVVNRRGEKVKNPLSALAKWQIFDNMRRSLVPISVLLLLILGFTILPGSSIFWIGLGIFTIIFPLIISTIEYIKQRYYKAINERLNADLIVGVKATFYQVLLNFIFLPYHAYMMGDAIARTLYRVYISKENLLEWVTAADVEKNLENDRKSSVNRMKSGIGIAIAVFILTLLINPYSLLYAVPMVVIWGASPFIAFNVSKEIEKKEECLEEEEVRQLRRIARKTWAYYEDFADEENNYLPPDNYQVFPPNEIAYRTSPTNIGFLLMSILSARDFGYLPTGEMIDRLEKTISTIERMDMWKGHLYNWYDTRTLEVLRPYYVSTVDSGNFISYLITVKEGLKDYLEKPLMNMELVVGLKDTLMLVEKVNETDINYLEDIIKSENITLDTFVDLIQHFQRKEETVEAHCGWNRRFYDMMNIFNREIERFFPSHKTMIIPHKFNLNDKSLLELKEIYRKKLLKRRDKENNELRKDLLEKINYINEIISKINSLIERINKIVEAAEFVHLYDFKRHLFSIGYNVDEERLTNSYYDLLASEVRTTSYIAIARREVPKKHWFKLGRAMAIIKEYRGLVSWTGTMFEYFMPYLVMKNYDNTLMDESYSTVIKTQKLYCEKRGVPWGISESGYYTFDMALNYQYKAFGISDLGLKRGLSKDIVVSPYSSFLALPFRPKEAMKNIQELMKEDLEGEYGFYEAIDYTPRTVSSGTGSEIVKSFMAHHQGMIFVSLDNLLNKNIMQKRFHQDPVMQAGEILLQERIPLRLIITKQYKEEVEPLWKAEGKTQKVVRIYGIPEDALPQCHLLSNGRYSVMVTNTGAGYSKMEKIQISRWREDAISGKDGTHIFIHHLNENKMWTTALEPFSQEPDGYKVKFSQDKAEFLRTDENIDTHTEIVVSTEDDVEIRKVTLTNHGSQTANMEITSYFEAVLTYQAADVAHPAFSNLFVRTEVLPEEDSLIASRRPREHGQETKWIFHRVTVEGESIGGLQYETNRGAFIGRGRDLSNAIALGQPLNGTEGIVLDPIMSLRKTVKVAAGRSITITFITGIDHTREKVIILAKKYGDIAAIHRSFQLAITRSQVETSYLDIKAEELRLYQEMIPQIIYLSPIRRRYQALLKENRKAQSGLWAYGISGDLPIVMVSIRSMEDIDVVSQLLKAHEYWRVKGLTVDLVIFNEDESSYLQPLQQLINDIVFSSQGRYMVDQPGGIFIRNASVMPPEDRILLYTVARMAIKAENRPLSKQMEVGEEKVVAEEATFDKNKIRYNSRDDALDLDYFNGYGGFSKDGRKYIIRLKENNHTPAPWINVVANKNFGFIVSERGSSFTWAENSRENKLTPWSNDPVTDPSGEAIYIRDEETGALWSTTAFPIREKESYTITHGLGYSTFYHNSQGIQQELTMFVPKDDTLKINLVKMKNNSSKDRRLTLTYYIRPVMGVSDQVTQQYIITERDEEREGILIKNPYNSDFEGRIAFVATSEAITSYTCDRQEFIGQRGSLIKPDALKNKQLSNRAGAGYDPCVVLQVTVELKNNEEKELAFLFGQTQSLEEINRLIHTYRVTDNSKKALKEVQDYWLHLVDTIQVKTPDLSMDLMLNQWLLYQTIACRIWARSAFYQSGGAYGYRDQLQDAMNMVYPLAEATRQQILLHCAHQFVEGDVQHWWHPGAGDKGIRTRFSDDLLWLPFAVVEYTHNTGDYSILEEEVKFLEEEPLKENEDERYGIPKISQEKASVYEHCIRAIERGLKFGENGIPLMGSGDWNDGMNTVGNKGKGESVWLGWFLHSILNRFAVLCDRMQEEDRGKRYVDYAKQIAEVIERNAWDGGWYIRAFYDDGSPLGSSQNTECKIDSLAQSWSIISKGGREDRRKKGMEAVEQYLVKRDEGMILLFTPPFDKSDQNPGYIKGYVPGVRENGGQYTHAATWVIKAFAMAGDGDKAWELFNMINPINHTRTPLECATYKLEPYVMAADVYAVSPHTGRGGWSWYTGVSGWMYKVGVEDILGLKKNGDKLVIDPCIPKDWKEYTMKYRYMDTYYYIRVKNPNGVNTQVKELRLDGKPMLGEYIPLIDDKKDHKVEVIM</sequence>
<dbReference type="GO" id="GO:0016757">
    <property type="term" value="F:glycosyltransferase activity"/>
    <property type="evidence" value="ECO:0007669"/>
    <property type="project" value="UniProtKB-KW"/>
</dbReference>
<protein>
    <submittedName>
        <fullName evidence="7">Cellobiose phosphorylase</fullName>
    </submittedName>
</protein>
<dbReference type="Gene3D" id="2.60.420.10">
    <property type="entry name" value="Maltose phosphorylase, domain 3"/>
    <property type="match status" value="1"/>
</dbReference>
<evidence type="ECO:0000259" key="4">
    <source>
        <dbReference type="Pfam" id="PF06165"/>
    </source>
</evidence>
<dbReference type="Pfam" id="PF06165">
    <property type="entry name" value="GH94_b-supersand"/>
    <property type="match status" value="2"/>
</dbReference>
<dbReference type="InterPro" id="IPR008928">
    <property type="entry name" value="6-hairpin_glycosidase_sf"/>
</dbReference>
<feature type="domain" description="Glycosyl hydrolase 94 catalytic" evidence="6">
    <location>
        <begin position="2336"/>
        <end position="2761"/>
    </location>
</feature>
<organism evidence="7 8">
    <name type="scientific">Anaerovirgula multivorans</name>
    <dbReference type="NCBI Taxonomy" id="312168"/>
    <lineage>
        <taxon>Bacteria</taxon>
        <taxon>Bacillati</taxon>
        <taxon>Bacillota</taxon>
        <taxon>Clostridia</taxon>
        <taxon>Peptostreptococcales</taxon>
        <taxon>Natronincolaceae</taxon>
        <taxon>Anaerovirgula</taxon>
    </lineage>
</organism>
<dbReference type="OrthoDB" id="9769991at2"/>
<keyword evidence="1" id="KW-0328">Glycosyltransferase</keyword>